<sequence length="274" mass="29837">MSNNQLDTPSGDPPSPSATPGLRTPPPRTPSPTQARGPPSSPYSETGSSQADLVASPSGLPQKEKLGVPVPPVQSNDASPSPTVNKKRRDVRLSMTGKTIILPYEEFMKEFVPAPEAEPEPEGQFKTADFRAIPHNTESDMFQPLKEAFNQDWLLPHDVAVTASHKGDSDVASMQKVDAGLYLRHDAPHDSTRWSSIELSIECKTESTQQDPLEDRGSPPEAEADKRQDVLGQVMCYAVLVFDNQHRRACWPPRSSTTRRSPNTSRGFSGALGG</sequence>
<name>A0ACC1MH22_9APHY</name>
<gene>
    <name evidence="1" type="ORF">NUW54_g13986</name>
</gene>
<evidence type="ECO:0000313" key="2">
    <source>
        <dbReference type="Proteomes" id="UP001144978"/>
    </source>
</evidence>
<proteinExistence type="predicted"/>
<comment type="caution">
    <text evidence="1">The sequence shown here is derived from an EMBL/GenBank/DDBJ whole genome shotgun (WGS) entry which is preliminary data.</text>
</comment>
<protein>
    <submittedName>
        <fullName evidence="1">Uncharacterized protein</fullName>
    </submittedName>
</protein>
<reference evidence="1" key="1">
    <citation type="submission" date="2022-08" db="EMBL/GenBank/DDBJ databases">
        <title>Genome Sequence of Pycnoporus sanguineus.</title>
        <authorList>
            <person name="Buettner E."/>
        </authorList>
    </citation>
    <scope>NUCLEOTIDE SEQUENCE</scope>
    <source>
        <strain evidence="1">CG-C14</strain>
    </source>
</reference>
<keyword evidence="2" id="KW-1185">Reference proteome</keyword>
<accession>A0ACC1MH22</accession>
<organism evidence="1 2">
    <name type="scientific">Trametes sanguinea</name>
    <dbReference type="NCBI Taxonomy" id="158606"/>
    <lineage>
        <taxon>Eukaryota</taxon>
        <taxon>Fungi</taxon>
        <taxon>Dikarya</taxon>
        <taxon>Basidiomycota</taxon>
        <taxon>Agaricomycotina</taxon>
        <taxon>Agaricomycetes</taxon>
        <taxon>Polyporales</taxon>
        <taxon>Polyporaceae</taxon>
        <taxon>Trametes</taxon>
    </lineage>
</organism>
<dbReference type="Proteomes" id="UP001144978">
    <property type="component" value="Unassembled WGS sequence"/>
</dbReference>
<evidence type="ECO:0000313" key="1">
    <source>
        <dbReference type="EMBL" id="KAJ2965828.1"/>
    </source>
</evidence>
<dbReference type="EMBL" id="JANSHE010006867">
    <property type="protein sequence ID" value="KAJ2965828.1"/>
    <property type="molecule type" value="Genomic_DNA"/>
</dbReference>